<accession>A0A3L7ACR3</accession>
<dbReference type="OrthoDB" id="5039564at2"/>
<comment type="caution">
    <text evidence="2">The sequence shown here is derived from an EMBL/GenBank/DDBJ whole genome shotgun (WGS) entry which is preliminary data.</text>
</comment>
<evidence type="ECO:0000313" key="2">
    <source>
        <dbReference type="EMBL" id="RLP77805.1"/>
    </source>
</evidence>
<dbReference type="GO" id="GO:0043565">
    <property type="term" value="F:sequence-specific DNA binding"/>
    <property type="evidence" value="ECO:0007669"/>
    <property type="project" value="InterPro"/>
</dbReference>
<dbReference type="Proteomes" id="UP000272503">
    <property type="component" value="Unassembled WGS sequence"/>
</dbReference>
<dbReference type="AlphaFoldDB" id="A0A3L7ACR3"/>
<gene>
    <name evidence="2" type="ORF">D9V32_00265</name>
</gene>
<evidence type="ECO:0000313" key="3">
    <source>
        <dbReference type="Proteomes" id="UP000272503"/>
    </source>
</evidence>
<dbReference type="InterPro" id="IPR018060">
    <property type="entry name" value="HTH_AraC"/>
</dbReference>
<dbReference type="GO" id="GO:0003700">
    <property type="term" value="F:DNA-binding transcription factor activity"/>
    <property type="evidence" value="ECO:0007669"/>
    <property type="project" value="InterPro"/>
</dbReference>
<dbReference type="PROSITE" id="PS01124">
    <property type="entry name" value="HTH_ARAC_FAMILY_2"/>
    <property type="match status" value="1"/>
</dbReference>
<feature type="domain" description="HTH araC/xylS-type" evidence="1">
    <location>
        <begin position="200"/>
        <end position="287"/>
    </location>
</feature>
<protein>
    <recommendedName>
        <fullName evidence="1">HTH araC/xylS-type domain-containing protein</fullName>
    </recommendedName>
</protein>
<dbReference type="RefSeq" id="WP_121646901.1">
    <property type="nucleotide sequence ID" value="NZ_RCUX01000001.1"/>
</dbReference>
<name>A0A3L7ACR3_9MICO</name>
<sequence>MDTHTTCLSRARDIAAAGEDAAKWLTNQGFSIHPPRLHMQVFADTLTFEGCTLTRICHSSAELRKHSPSTQRTLYLVVDGELTVQNGALKQTLRERELLLCEGEGELTLRASGSPAYLEITLDTPGKDLQTAFTKVGKDSLAVSALCALAMSVIASDADLEPGSEPHLRYAIEQLLLAATSRPGFGSPSSQSTAQRALFHRAKRLIQTRAHNPEFTVQSLSRALNISPQYLRKIMADEGTSALREIAHARTQAAHQLLHSGHHPSPDTARAAGFTSVRTMLKHIRAS</sequence>
<reference evidence="2 3" key="1">
    <citation type="submission" date="2018-10" db="EMBL/GenBank/DDBJ databases">
        <authorList>
            <person name="Li J."/>
        </authorList>
    </citation>
    <scope>NUCLEOTIDE SEQUENCE [LARGE SCALE GENOMIC DNA]</scope>
    <source>
        <strain evidence="2 3">IF 016277</strain>
    </source>
</reference>
<organism evidence="2 3">
    <name type="scientific">Mycetocola tolaasinivorans</name>
    <dbReference type="NCBI Taxonomy" id="76635"/>
    <lineage>
        <taxon>Bacteria</taxon>
        <taxon>Bacillati</taxon>
        <taxon>Actinomycetota</taxon>
        <taxon>Actinomycetes</taxon>
        <taxon>Micrococcales</taxon>
        <taxon>Microbacteriaceae</taxon>
        <taxon>Mycetocola</taxon>
    </lineage>
</organism>
<dbReference type="SMART" id="SM00342">
    <property type="entry name" value="HTH_ARAC"/>
    <property type="match status" value="1"/>
</dbReference>
<evidence type="ECO:0000259" key="1">
    <source>
        <dbReference type="PROSITE" id="PS01124"/>
    </source>
</evidence>
<dbReference type="Gene3D" id="1.10.10.60">
    <property type="entry name" value="Homeodomain-like"/>
    <property type="match status" value="1"/>
</dbReference>
<keyword evidence="3" id="KW-1185">Reference proteome</keyword>
<proteinExistence type="predicted"/>
<dbReference type="EMBL" id="RCUX01000001">
    <property type="protein sequence ID" value="RLP77805.1"/>
    <property type="molecule type" value="Genomic_DNA"/>
</dbReference>